<proteinExistence type="predicted"/>
<name>A0A6C0CL51_9ZZZZ</name>
<reference evidence="1" key="1">
    <citation type="journal article" date="2020" name="Nature">
        <title>Giant virus diversity and host interactions through global metagenomics.</title>
        <authorList>
            <person name="Schulz F."/>
            <person name="Roux S."/>
            <person name="Paez-Espino D."/>
            <person name="Jungbluth S."/>
            <person name="Walsh D.A."/>
            <person name="Denef V.J."/>
            <person name="McMahon K.D."/>
            <person name="Konstantinidis K.T."/>
            <person name="Eloe-Fadrosh E.A."/>
            <person name="Kyrpides N.C."/>
            <person name="Woyke T."/>
        </authorList>
    </citation>
    <scope>NUCLEOTIDE SEQUENCE</scope>
    <source>
        <strain evidence="1">GVMAG-M-3300021343-4</strain>
    </source>
</reference>
<dbReference type="AlphaFoldDB" id="A0A6C0CL51"/>
<protein>
    <submittedName>
        <fullName evidence="1">Uncharacterized protein</fullName>
    </submittedName>
</protein>
<dbReference type="EMBL" id="MN739435">
    <property type="protein sequence ID" value="QHT04630.1"/>
    <property type="molecule type" value="Genomic_DNA"/>
</dbReference>
<accession>A0A6C0CL51</accession>
<evidence type="ECO:0000313" key="1">
    <source>
        <dbReference type="EMBL" id="QHT04630.1"/>
    </source>
</evidence>
<sequence length="197" mass="22849">MPTIEEIDSQFYYSTVDGKDALTFHGTFHDDFLQAYKEMYIHMLTTPSPTDDEKRIFSKWNLYDYTTKLEYNTEADILKHIQWIHHYSIKARNRRQKMAFTYCYAHLQLLEGFAIIDYISTQTNLLNNYVQFGVEGTVENSGIVGIYDYILERDGTIYANSNGISLYITDTQSGLDNETFINNVYTILSTGVYPPSS</sequence>
<organism evidence="1">
    <name type="scientific">viral metagenome</name>
    <dbReference type="NCBI Taxonomy" id="1070528"/>
    <lineage>
        <taxon>unclassified sequences</taxon>
        <taxon>metagenomes</taxon>
        <taxon>organismal metagenomes</taxon>
    </lineage>
</organism>